<dbReference type="AlphaFoldDB" id="A0A2V2LLK5"/>
<comment type="caution">
    <text evidence="1">The sequence shown here is derived from an EMBL/GenBank/DDBJ whole genome shotgun (WGS) entry which is preliminary data.</text>
</comment>
<evidence type="ECO:0000313" key="1">
    <source>
        <dbReference type="EMBL" id="PWR03189.1"/>
    </source>
</evidence>
<reference evidence="1 2" key="1">
    <citation type="submission" date="2018-05" db="EMBL/GenBank/DDBJ databases">
        <title>Rhodobacteraceae gen. nov., sp. nov. isolated from sea water.</title>
        <authorList>
            <person name="Ren Y."/>
        </authorList>
    </citation>
    <scope>NUCLEOTIDE SEQUENCE [LARGE SCALE GENOMIC DNA]</scope>
    <source>
        <strain evidence="1 2">TG-679</strain>
    </source>
</reference>
<accession>A0A2V2LLK5</accession>
<sequence length="113" mass="12324">MCKDKKTTFNLDAPAFTPSSATPPARAMVYDGTDEGAISKEYFVVEGPCQNFRTILPHGHIVYDMYGRLTNISYTARNGTKIGTVATPTHWATIRADSIPIHDGLAWYAAGCP</sequence>
<evidence type="ECO:0000313" key="2">
    <source>
        <dbReference type="Proteomes" id="UP000245680"/>
    </source>
</evidence>
<proteinExistence type="predicted"/>
<dbReference type="OrthoDB" id="9839017at2"/>
<protein>
    <submittedName>
        <fullName evidence="1">Uncharacterized protein</fullName>
    </submittedName>
</protein>
<dbReference type="EMBL" id="QGKU01000030">
    <property type="protein sequence ID" value="PWR03189.1"/>
    <property type="molecule type" value="Genomic_DNA"/>
</dbReference>
<dbReference type="Proteomes" id="UP000245680">
    <property type="component" value="Unassembled WGS sequence"/>
</dbReference>
<dbReference type="RefSeq" id="WP_109811223.1">
    <property type="nucleotide sequence ID" value="NZ_QGKU01000030.1"/>
</dbReference>
<name>A0A2V2LLK5_9RHOB</name>
<keyword evidence="2" id="KW-1185">Reference proteome</keyword>
<organism evidence="1 2">
    <name type="scientific">Meridianimarinicoccus roseus</name>
    <dbReference type="NCBI Taxonomy" id="2072018"/>
    <lineage>
        <taxon>Bacteria</taxon>
        <taxon>Pseudomonadati</taxon>
        <taxon>Pseudomonadota</taxon>
        <taxon>Alphaproteobacteria</taxon>
        <taxon>Rhodobacterales</taxon>
        <taxon>Paracoccaceae</taxon>
        <taxon>Meridianimarinicoccus</taxon>
    </lineage>
</organism>
<gene>
    <name evidence="1" type="ORF">DKT77_08235</name>
</gene>